<dbReference type="Proteomes" id="UP000218785">
    <property type="component" value="Chromosome"/>
</dbReference>
<proteinExistence type="predicted"/>
<organism evidence="1 2">
    <name type="scientific">Tolypothrix tenuis PCC 7101</name>
    <dbReference type="NCBI Taxonomy" id="231146"/>
    <lineage>
        <taxon>Bacteria</taxon>
        <taxon>Bacillati</taxon>
        <taxon>Cyanobacteriota</taxon>
        <taxon>Cyanophyceae</taxon>
        <taxon>Nostocales</taxon>
        <taxon>Tolypothrichaceae</taxon>
        <taxon>Tolypothrix</taxon>
    </lineage>
</organism>
<sequence>MSQGVILSPIKHKASKMANDLYDFATQKDAISGYFEKEYELNLQWLPQYVEDFPKVMGKIMLKWEKCKFVSASQQMIPEKHGVYCFSIQLGDPFPDTIHIPLYIGKAAPGYLSERFQSYLREKNNIKGRSKLVFMLNKYRNQLFFWWSELPRIYVDTVEEHLLMCCKPPCNEKFPSREKLWGKAFD</sequence>
<gene>
    <name evidence="1" type="ORF">NIES37_30060</name>
</gene>
<protein>
    <recommendedName>
        <fullName evidence="3">GIY-YIG domain-containing protein</fullName>
    </recommendedName>
</protein>
<dbReference type="AlphaFoldDB" id="A0A1Z4MZX0"/>
<evidence type="ECO:0000313" key="2">
    <source>
        <dbReference type="Proteomes" id="UP000218785"/>
    </source>
</evidence>
<keyword evidence="2" id="KW-1185">Reference proteome</keyword>
<evidence type="ECO:0008006" key="3">
    <source>
        <dbReference type="Google" id="ProtNLM"/>
    </source>
</evidence>
<accession>A0A1Z4MZX0</accession>
<name>A0A1Z4MZX0_9CYAN</name>
<dbReference type="KEGG" id="ttq:NIES37_30060"/>
<evidence type="ECO:0000313" key="1">
    <source>
        <dbReference type="EMBL" id="BAY99027.1"/>
    </source>
</evidence>
<reference evidence="1 2" key="1">
    <citation type="submission" date="2017-06" db="EMBL/GenBank/DDBJ databases">
        <title>Genome sequencing of cyanobaciteial culture collection at National Institute for Environmental Studies (NIES).</title>
        <authorList>
            <person name="Hirose Y."/>
            <person name="Shimura Y."/>
            <person name="Fujisawa T."/>
            <person name="Nakamura Y."/>
            <person name="Kawachi M."/>
        </authorList>
    </citation>
    <scope>NUCLEOTIDE SEQUENCE [LARGE SCALE GENOMIC DNA]</scope>
    <source>
        <strain evidence="1 2">NIES-37</strain>
    </source>
</reference>
<dbReference type="RefSeq" id="WP_096576869.1">
    <property type="nucleotide sequence ID" value="NZ_CAWNJS010000001.1"/>
</dbReference>
<dbReference type="EMBL" id="AP018248">
    <property type="protein sequence ID" value="BAY99027.1"/>
    <property type="molecule type" value="Genomic_DNA"/>
</dbReference>